<organism evidence="1 2">
    <name type="scientific">Roseivirga seohaensis subsp. aquiponti</name>
    <dbReference type="NCBI Taxonomy" id="1566026"/>
    <lineage>
        <taxon>Bacteria</taxon>
        <taxon>Pseudomonadati</taxon>
        <taxon>Bacteroidota</taxon>
        <taxon>Cytophagia</taxon>
        <taxon>Cytophagales</taxon>
        <taxon>Roseivirgaceae</taxon>
        <taxon>Roseivirga</taxon>
    </lineage>
</organism>
<accession>A0A0L8AGP0</accession>
<reference evidence="2" key="1">
    <citation type="submission" date="2014-11" db="EMBL/GenBank/DDBJ databases">
        <title>Genome sequencing of Roseivirga sp. D-25.</title>
        <authorList>
            <person name="Selvaratnam C."/>
            <person name="Thevarajoo S."/>
            <person name="Goh K.M."/>
            <person name="Eee R."/>
            <person name="Chan K.-G."/>
            <person name="Chong C.S."/>
        </authorList>
    </citation>
    <scope>NUCLEOTIDE SEQUENCE [LARGE SCALE GENOMIC DNA]</scope>
    <source>
        <strain evidence="2">D-25</strain>
    </source>
</reference>
<dbReference type="Pfam" id="PF12771">
    <property type="entry name" value="SusD-like_2"/>
    <property type="match status" value="2"/>
</dbReference>
<sequence>MKNMKNILIKSIGMIMAFSLVISCETLELESLIENPNSLGLSSASPDFILNEMQLDFRNLNRSFSGSVESSMRMTVLASTYNAVTSTTAMNGEWTSLYNFNANFKVLESIAEEDGLGYHLGMAQIMKATLFVNMVDLIGEAVYSEANDPSIPKPTLDSGESIYAAMYDLIDEGIANLKSGAKRPVNDLYYDGDAMGWVRFANSFKIKMLLTTRLVTAADSKTKIDAILAGGEYIQNNSQDMQFQYGTTAVVNESRHPLMSSSYTTGASGYRPNNLISYMKDSSSVQDPRLRYYFYRQTLDAPVGTQLTCAGAPNFTFCYVGDGYWGRDHGDDSAAPADGLLRTVYGAYPAAGAYDNDQGEPITVVDNLGGDGIHPIMLSSWVQFMLAESALKIGVTGNARTYLETAVRQHIDKVINFQSDETGHVAPASQVNDYVNEVLTDYDAADEDGKMDIIAREWYIASYTNGIEPFNTYRRTGYPSFLMDPVIDLGPFMRSFLYPANELNVNENITQKSSNQIQVFWDTNPAGFIN</sequence>
<dbReference type="Gene3D" id="1.25.40.390">
    <property type="match status" value="1"/>
</dbReference>
<evidence type="ECO:0000313" key="1">
    <source>
        <dbReference type="EMBL" id="KOF01422.1"/>
    </source>
</evidence>
<evidence type="ECO:0000313" key="2">
    <source>
        <dbReference type="Proteomes" id="UP000036908"/>
    </source>
</evidence>
<dbReference type="InterPro" id="IPR041662">
    <property type="entry name" value="SusD-like_2"/>
</dbReference>
<dbReference type="Proteomes" id="UP000036908">
    <property type="component" value="Unassembled WGS sequence"/>
</dbReference>
<evidence type="ECO:0008006" key="3">
    <source>
        <dbReference type="Google" id="ProtNLM"/>
    </source>
</evidence>
<gene>
    <name evidence="1" type="ORF">OB69_17570</name>
</gene>
<dbReference type="PATRIC" id="fig|1566026.4.peg.1958"/>
<dbReference type="PROSITE" id="PS51257">
    <property type="entry name" value="PROKAR_LIPOPROTEIN"/>
    <property type="match status" value="1"/>
</dbReference>
<dbReference type="EMBL" id="JSVA01000027">
    <property type="protein sequence ID" value="KOF01422.1"/>
    <property type="molecule type" value="Genomic_DNA"/>
</dbReference>
<keyword evidence="2" id="KW-1185">Reference proteome</keyword>
<dbReference type="SUPFAM" id="SSF48452">
    <property type="entry name" value="TPR-like"/>
    <property type="match status" value="1"/>
</dbReference>
<dbReference type="AlphaFoldDB" id="A0A0L8AGP0"/>
<proteinExistence type="predicted"/>
<comment type="caution">
    <text evidence="1">The sequence shown here is derived from an EMBL/GenBank/DDBJ whole genome shotgun (WGS) entry which is preliminary data.</text>
</comment>
<name>A0A0L8AGP0_9BACT</name>
<dbReference type="InterPro" id="IPR011990">
    <property type="entry name" value="TPR-like_helical_dom_sf"/>
</dbReference>
<protein>
    <recommendedName>
        <fullName evidence="3">SusD/RagB family nutrient-binding outer membrane lipoprotein</fullName>
    </recommendedName>
</protein>